<comment type="caution">
    <text evidence="2">The sequence shown here is derived from an EMBL/GenBank/DDBJ whole genome shotgun (WGS) entry which is preliminary data.</text>
</comment>
<evidence type="ECO:0000259" key="1">
    <source>
        <dbReference type="Pfam" id="PF04480"/>
    </source>
</evidence>
<dbReference type="AlphaFoldDB" id="A0A4V2YL55"/>
<feature type="domain" description="DUF559" evidence="1">
    <location>
        <begin position="213"/>
        <end position="276"/>
    </location>
</feature>
<evidence type="ECO:0000313" key="2">
    <source>
        <dbReference type="EMBL" id="TDD45437.1"/>
    </source>
</evidence>
<gene>
    <name evidence="2" type="ORF">E1263_38745</name>
</gene>
<proteinExistence type="predicted"/>
<dbReference type="RefSeq" id="WP_132176807.1">
    <property type="nucleotide sequence ID" value="NZ_SMKX01000204.1"/>
</dbReference>
<dbReference type="Proteomes" id="UP000295124">
    <property type="component" value="Unassembled WGS sequence"/>
</dbReference>
<dbReference type="InterPro" id="IPR011335">
    <property type="entry name" value="Restrct_endonuc-II-like"/>
</dbReference>
<dbReference type="EMBL" id="SMKX01000204">
    <property type="protein sequence ID" value="TDD45437.1"/>
    <property type="molecule type" value="Genomic_DNA"/>
</dbReference>
<protein>
    <submittedName>
        <fullName evidence="2">DUF559 domain-containing protein</fullName>
    </submittedName>
</protein>
<keyword evidence="3" id="KW-1185">Reference proteome</keyword>
<organism evidence="2 3">
    <name type="scientific">Kribbella antibiotica</name>
    <dbReference type="NCBI Taxonomy" id="190195"/>
    <lineage>
        <taxon>Bacteria</taxon>
        <taxon>Bacillati</taxon>
        <taxon>Actinomycetota</taxon>
        <taxon>Actinomycetes</taxon>
        <taxon>Propionibacteriales</taxon>
        <taxon>Kribbellaceae</taxon>
        <taxon>Kribbella</taxon>
    </lineage>
</organism>
<sequence>MADIVEVLSKRGGVATFGDLRVLVPARAIRAALCGGEIRRVSKGVYALPQAPPALAAARSHGGVVSHLSAAQHWGFGVINAPLLPHVTLQPKQVRRRTGLPCTLHWADVPALDDVTTPIRTVLDCIRTLPLAESLAVSDSALRSGALSEDELLDAAARLRGPHRRRIQRVVSLADKRAESVLESALRAITIEAGFEDFVPQVPVQDRDFSARIDLANLRLRLGLEADGFEHHGSRQALAKDCRRHVQLTIRGWRILRFSWEDIMYDQEWVVHAVRQASGLPPLANRILLAA</sequence>
<dbReference type="Gene3D" id="3.40.960.10">
    <property type="entry name" value="VSR Endonuclease"/>
    <property type="match status" value="1"/>
</dbReference>
<evidence type="ECO:0000313" key="3">
    <source>
        <dbReference type="Proteomes" id="UP000295124"/>
    </source>
</evidence>
<dbReference type="InterPro" id="IPR007569">
    <property type="entry name" value="DUF559"/>
</dbReference>
<name>A0A4V2YL55_9ACTN</name>
<dbReference type="SUPFAM" id="SSF52980">
    <property type="entry name" value="Restriction endonuclease-like"/>
    <property type="match status" value="1"/>
</dbReference>
<reference evidence="2 3" key="1">
    <citation type="submission" date="2019-03" db="EMBL/GenBank/DDBJ databases">
        <title>Draft genome sequences of novel Actinobacteria.</title>
        <authorList>
            <person name="Sahin N."/>
            <person name="Ay H."/>
            <person name="Saygin H."/>
        </authorList>
    </citation>
    <scope>NUCLEOTIDE SEQUENCE [LARGE SCALE GENOMIC DNA]</scope>
    <source>
        <strain evidence="2 3">JCM 13523</strain>
    </source>
</reference>
<dbReference type="Pfam" id="PF04480">
    <property type="entry name" value="DUF559"/>
    <property type="match status" value="1"/>
</dbReference>
<dbReference type="OrthoDB" id="4310518at2"/>
<accession>A0A4V2YL55</accession>